<evidence type="ECO:0000256" key="5">
    <source>
        <dbReference type="ARBA" id="ARBA00023136"/>
    </source>
</evidence>
<dbReference type="Proteomes" id="UP000479190">
    <property type="component" value="Unassembled WGS sequence"/>
</dbReference>
<dbReference type="OrthoDB" id="3936150at2759"/>
<feature type="region of interest" description="Disordered" evidence="6">
    <location>
        <begin position="837"/>
        <end position="869"/>
    </location>
</feature>
<keyword evidence="5 7" id="KW-0472">Membrane</keyword>
<keyword evidence="2" id="KW-0813">Transport</keyword>
<accession>A0A6H5IDD8</accession>
<feature type="compositionally biased region" description="Basic and acidic residues" evidence="6">
    <location>
        <begin position="852"/>
        <end position="869"/>
    </location>
</feature>
<gene>
    <name evidence="8" type="ORF">TBRA_LOCUS7951</name>
</gene>
<dbReference type="SUPFAM" id="SSF103473">
    <property type="entry name" value="MFS general substrate transporter"/>
    <property type="match status" value="1"/>
</dbReference>
<dbReference type="EMBL" id="CADCXV010000806">
    <property type="protein sequence ID" value="CAB0036069.1"/>
    <property type="molecule type" value="Genomic_DNA"/>
</dbReference>
<keyword evidence="3 7" id="KW-0812">Transmembrane</keyword>
<proteinExistence type="predicted"/>
<evidence type="ECO:0000256" key="1">
    <source>
        <dbReference type="ARBA" id="ARBA00004141"/>
    </source>
</evidence>
<keyword evidence="4 7" id="KW-1133">Transmembrane helix</keyword>
<evidence type="ECO:0000256" key="4">
    <source>
        <dbReference type="ARBA" id="ARBA00022989"/>
    </source>
</evidence>
<dbReference type="AlphaFoldDB" id="A0A6H5IDD8"/>
<evidence type="ECO:0000256" key="2">
    <source>
        <dbReference type="ARBA" id="ARBA00022448"/>
    </source>
</evidence>
<evidence type="ECO:0000313" key="9">
    <source>
        <dbReference type="Proteomes" id="UP000479190"/>
    </source>
</evidence>
<dbReference type="GO" id="GO:0016020">
    <property type="term" value="C:membrane"/>
    <property type="evidence" value="ECO:0007669"/>
    <property type="project" value="UniProtKB-SubCell"/>
</dbReference>
<sequence>MATAITIFLGRLGSLFGNMLFGYLIDEYCSILIIVMAAQLFQMYVDEDTVQTALNRTDLFAEEKISKICNPKEERKMKQQARKEKMKNLLHTSKKQMHTLVKTPYAKRLFSVSCIMFCITSTYYALMTWFPELFQRSADYTNFHNGQTESFCQVSSWFSQMAGNTTIVSNSHRNHSVYRPRLVRSSLTLSKIFVHELLCILNTFANNKQLNSIGLLLNVLSSGDEEKSYTRLGTKVKRPSLRGYAPEAKPRESSTFVPCHKPDKAEKRFRFALQIAADYFKFSNACDVTRLIHYSRHKWYYGFSMLLLKAILIAMIATTTTTTTTTTENSCYTTYRHASSITTTADALAAQSSRHTKHTHAHRAASRRGIDLIFRVCTLLMYSRRTRTFRTRVDNYHSRVSQTFVVTNDLKISVLRLKKKNQQAFKLLPLDGNDMLCITCSAPRVGYEKIKACLDNPCAARSMMNFVNDHHEFICVRSLEPARVFHTPRCIKGNNKLIPQLFLSRALCNKSCCRASDDFPLSFWPQVCQSHQMTSERKQRPAAKGLTTQQQNSTRSVPSDRQPKTWTARGNYPQNSALTNFSLAVTSTNRLSRGRRCRLRACNLRHSVTGAMGIVFPYLGEFQPTKHREKILCWMEMFWTIGVIALPRKYTLSIMKFIVNLSGQSKLNLAIFSLCSDRLVNHVPGNRVHSRRVRLQILESLCRLVRPPVPLTGLLAVRFPREPEIPARVRRDRRRPCRLPVHLRAEHGRGARSLPGQIPPGETQLQGQEHSCPEIAQAQGSEGPCGRGLGPDQSPLQAALSQEHSAGLRHTVWPDFQLLHPHDLVPRAVQSFRRVQAHQSQRHRVSVHRVQSARESDHPGDRRVPGRDRHVVDDLGSCDSRLLLCDERQSKSRALLRLRGSHVPRYFSRLLRHCRHVPD</sequence>
<evidence type="ECO:0000256" key="3">
    <source>
        <dbReference type="ARBA" id="ARBA00022692"/>
    </source>
</evidence>
<evidence type="ECO:0000256" key="6">
    <source>
        <dbReference type="SAM" id="MobiDB-lite"/>
    </source>
</evidence>
<evidence type="ECO:0000313" key="8">
    <source>
        <dbReference type="EMBL" id="CAB0036069.1"/>
    </source>
</evidence>
<protein>
    <submittedName>
        <fullName evidence="8">Uncharacterized protein</fullName>
    </submittedName>
</protein>
<name>A0A6H5IDD8_9HYME</name>
<feature type="region of interest" description="Disordered" evidence="6">
    <location>
        <begin position="534"/>
        <end position="571"/>
    </location>
</feature>
<keyword evidence="9" id="KW-1185">Reference proteome</keyword>
<feature type="transmembrane region" description="Helical" evidence="7">
    <location>
        <begin position="20"/>
        <end position="41"/>
    </location>
</feature>
<feature type="transmembrane region" description="Helical" evidence="7">
    <location>
        <begin position="109"/>
        <end position="126"/>
    </location>
</feature>
<comment type="subcellular location">
    <subcellularLocation>
        <location evidence="1">Membrane</location>
        <topology evidence="1">Multi-pass membrane protein</topology>
    </subcellularLocation>
</comment>
<dbReference type="PANTHER" id="PTHR23511:SF36">
    <property type="entry name" value="EG:BACR7A4.13 PROTEIN-RELATED"/>
    <property type="match status" value="1"/>
</dbReference>
<feature type="region of interest" description="Disordered" evidence="6">
    <location>
        <begin position="744"/>
        <end position="803"/>
    </location>
</feature>
<feature type="compositionally biased region" description="Polar residues" evidence="6">
    <location>
        <begin position="546"/>
        <end position="559"/>
    </location>
</feature>
<feature type="compositionally biased region" description="Polar residues" evidence="6">
    <location>
        <begin position="794"/>
        <end position="803"/>
    </location>
</feature>
<organism evidence="8 9">
    <name type="scientific">Trichogramma brassicae</name>
    <dbReference type="NCBI Taxonomy" id="86971"/>
    <lineage>
        <taxon>Eukaryota</taxon>
        <taxon>Metazoa</taxon>
        <taxon>Ecdysozoa</taxon>
        <taxon>Arthropoda</taxon>
        <taxon>Hexapoda</taxon>
        <taxon>Insecta</taxon>
        <taxon>Pterygota</taxon>
        <taxon>Neoptera</taxon>
        <taxon>Endopterygota</taxon>
        <taxon>Hymenoptera</taxon>
        <taxon>Apocrita</taxon>
        <taxon>Proctotrupomorpha</taxon>
        <taxon>Chalcidoidea</taxon>
        <taxon>Trichogrammatidae</taxon>
        <taxon>Trichogramma</taxon>
    </lineage>
</organism>
<evidence type="ECO:0000256" key="7">
    <source>
        <dbReference type="SAM" id="Phobius"/>
    </source>
</evidence>
<dbReference type="InterPro" id="IPR036259">
    <property type="entry name" value="MFS_trans_sf"/>
</dbReference>
<dbReference type="PANTHER" id="PTHR23511">
    <property type="entry name" value="SYNAPTIC VESICLE GLYCOPROTEIN 2"/>
    <property type="match status" value="1"/>
</dbReference>
<reference evidence="8 9" key="1">
    <citation type="submission" date="2020-02" db="EMBL/GenBank/DDBJ databases">
        <authorList>
            <person name="Ferguson B K."/>
        </authorList>
    </citation>
    <scope>NUCLEOTIDE SEQUENCE [LARGE SCALE GENOMIC DNA]</scope>
</reference>